<keyword evidence="1" id="KW-1133">Transmembrane helix</keyword>
<dbReference type="Proteomes" id="UP000192266">
    <property type="component" value="Unassembled WGS sequence"/>
</dbReference>
<proteinExistence type="predicted"/>
<gene>
    <name evidence="2" type="ORF">SAMN00120144_3698</name>
</gene>
<dbReference type="AlphaFoldDB" id="A0A1W1W2J0"/>
<evidence type="ECO:0000256" key="1">
    <source>
        <dbReference type="SAM" id="Phobius"/>
    </source>
</evidence>
<keyword evidence="1" id="KW-0472">Membrane</keyword>
<organism evidence="2 3">
    <name type="scientific">Hymenobacter roseosalivarius DSM 11622</name>
    <dbReference type="NCBI Taxonomy" id="645990"/>
    <lineage>
        <taxon>Bacteria</taxon>
        <taxon>Pseudomonadati</taxon>
        <taxon>Bacteroidota</taxon>
        <taxon>Cytophagia</taxon>
        <taxon>Cytophagales</taxon>
        <taxon>Hymenobacteraceae</taxon>
        <taxon>Hymenobacter</taxon>
    </lineage>
</organism>
<reference evidence="2 3" key="1">
    <citation type="submission" date="2017-04" db="EMBL/GenBank/DDBJ databases">
        <authorList>
            <person name="Afonso C.L."/>
            <person name="Miller P.J."/>
            <person name="Scott M.A."/>
            <person name="Spackman E."/>
            <person name="Goraichik I."/>
            <person name="Dimitrov K.M."/>
            <person name="Suarez D.L."/>
            <person name="Swayne D.E."/>
        </authorList>
    </citation>
    <scope>NUCLEOTIDE SEQUENCE [LARGE SCALE GENOMIC DNA]</scope>
    <source>
        <strain evidence="2 3">DSM 11622</strain>
    </source>
</reference>
<evidence type="ECO:0000313" key="3">
    <source>
        <dbReference type="Proteomes" id="UP000192266"/>
    </source>
</evidence>
<dbReference type="OrthoDB" id="886233at2"/>
<keyword evidence="3" id="KW-1185">Reference proteome</keyword>
<sequence>MLLPLIGFIAGLMVSALAGAVVFALHPRWKATLPNMDLFVAGSCCYVMVLSVVYTRIVADESGMLQSTAAVVGYLALLPVAVLGGGIATTYMGRKLLNLK</sequence>
<feature type="transmembrane region" description="Helical" evidence="1">
    <location>
        <begin position="38"/>
        <end position="59"/>
    </location>
</feature>
<feature type="transmembrane region" description="Helical" evidence="1">
    <location>
        <begin position="6"/>
        <end position="26"/>
    </location>
</feature>
<keyword evidence="1" id="KW-0812">Transmembrane</keyword>
<protein>
    <submittedName>
        <fullName evidence="2">Uncharacterized protein</fullName>
    </submittedName>
</protein>
<feature type="transmembrane region" description="Helical" evidence="1">
    <location>
        <begin position="71"/>
        <end position="92"/>
    </location>
</feature>
<accession>A0A1W1W2J0</accession>
<evidence type="ECO:0000313" key="2">
    <source>
        <dbReference type="EMBL" id="SMB99611.1"/>
    </source>
</evidence>
<dbReference type="EMBL" id="FWWW01000092">
    <property type="protein sequence ID" value="SMB99611.1"/>
    <property type="molecule type" value="Genomic_DNA"/>
</dbReference>
<dbReference type="RefSeq" id="WP_084447337.1">
    <property type="nucleotide sequence ID" value="NZ_FWWW01000092.1"/>
</dbReference>
<name>A0A1W1W2J0_9BACT</name>